<evidence type="ECO:0000313" key="3">
    <source>
        <dbReference type="Proteomes" id="UP001225072"/>
    </source>
</evidence>
<dbReference type="Proteomes" id="UP001225072">
    <property type="component" value="Unassembled WGS sequence"/>
</dbReference>
<dbReference type="PROSITE" id="PS51186">
    <property type="entry name" value="GNAT"/>
    <property type="match status" value="1"/>
</dbReference>
<keyword evidence="2" id="KW-0067">ATP-binding</keyword>
<proteinExistence type="predicted"/>
<protein>
    <submittedName>
        <fullName evidence="2">Superfamily II DNA or RNA helicase</fullName>
    </submittedName>
</protein>
<comment type="caution">
    <text evidence="2">The sequence shown here is derived from an EMBL/GenBank/DDBJ whole genome shotgun (WGS) entry which is preliminary data.</text>
</comment>
<dbReference type="EMBL" id="JAUTAL010000001">
    <property type="protein sequence ID" value="MDQ1095595.1"/>
    <property type="molecule type" value="Genomic_DNA"/>
</dbReference>
<sequence>MKYETKKVHELTATQIEDILELWNVPQWNGITTDEFRTSFSNSEFHFLVEGNKILAVLRLNMDLILDIDDKEHAFMEVVGFVSSEKNKGYGRKLLHYFKDHIQERNLEVIGFCKAELRPFYEKCQIRILYNQARIIKEKEGTAWINSEDDDTLIFTLSDEKATLLSQLPENKTYLKDQ</sequence>
<accession>A0ABU0TEV0</accession>
<dbReference type="Gene3D" id="3.40.630.30">
    <property type="match status" value="1"/>
</dbReference>
<dbReference type="GO" id="GO:0004386">
    <property type="term" value="F:helicase activity"/>
    <property type="evidence" value="ECO:0007669"/>
    <property type="project" value="UniProtKB-KW"/>
</dbReference>
<reference evidence="2 3" key="1">
    <citation type="submission" date="2023-07" db="EMBL/GenBank/DDBJ databases">
        <title>Functional and genomic diversity of the sorghum phyllosphere microbiome.</title>
        <authorList>
            <person name="Shade A."/>
        </authorList>
    </citation>
    <scope>NUCLEOTIDE SEQUENCE [LARGE SCALE GENOMIC DNA]</scope>
    <source>
        <strain evidence="2 3">SORGH_AS_1064</strain>
    </source>
</reference>
<dbReference type="Pfam" id="PF00583">
    <property type="entry name" value="Acetyltransf_1"/>
    <property type="match status" value="1"/>
</dbReference>
<organism evidence="2 3">
    <name type="scientific">Chryseobacterium camelliae</name>
    <dbReference type="NCBI Taxonomy" id="1265445"/>
    <lineage>
        <taxon>Bacteria</taxon>
        <taxon>Pseudomonadati</taxon>
        <taxon>Bacteroidota</taxon>
        <taxon>Flavobacteriia</taxon>
        <taxon>Flavobacteriales</taxon>
        <taxon>Weeksellaceae</taxon>
        <taxon>Chryseobacterium group</taxon>
        <taxon>Chryseobacterium</taxon>
    </lineage>
</organism>
<dbReference type="SUPFAM" id="SSF55729">
    <property type="entry name" value="Acyl-CoA N-acyltransferases (Nat)"/>
    <property type="match status" value="1"/>
</dbReference>
<keyword evidence="2" id="KW-0547">Nucleotide-binding</keyword>
<dbReference type="InterPro" id="IPR016181">
    <property type="entry name" value="Acyl_CoA_acyltransferase"/>
</dbReference>
<gene>
    <name evidence="2" type="ORF">QE404_000742</name>
</gene>
<evidence type="ECO:0000313" key="2">
    <source>
        <dbReference type="EMBL" id="MDQ1095595.1"/>
    </source>
</evidence>
<dbReference type="RefSeq" id="WP_307446620.1">
    <property type="nucleotide sequence ID" value="NZ_JAUTAL010000001.1"/>
</dbReference>
<feature type="domain" description="N-acetyltransferase" evidence="1">
    <location>
        <begin position="6"/>
        <end position="151"/>
    </location>
</feature>
<evidence type="ECO:0000259" key="1">
    <source>
        <dbReference type="PROSITE" id="PS51186"/>
    </source>
</evidence>
<keyword evidence="2" id="KW-0378">Hydrolase</keyword>
<keyword evidence="2" id="KW-0347">Helicase</keyword>
<name>A0ABU0TEV0_9FLAO</name>
<keyword evidence="3" id="KW-1185">Reference proteome</keyword>
<dbReference type="InterPro" id="IPR000182">
    <property type="entry name" value="GNAT_dom"/>
</dbReference>